<reference evidence="1 2" key="1">
    <citation type="submission" date="2019-01" db="EMBL/GenBank/DDBJ databases">
        <title>Spirosoma flava sp. nov., a propanil-degrading bacterium isolated from herbicide-contaminated soil.</title>
        <authorList>
            <person name="Zhang L."/>
            <person name="Jiang J.-D."/>
        </authorList>
    </citation>
    <scope>NUCLEOTIDE SEQUENCE [LARGE SCALE GENOMIC DNA]</scope>
    <source>
        <strain evidence="1 2">TY50</strain>
    </source>
</reference>
<dbReference type="RefSeq" id="WP_129603082.1">
    <property type="nucleotide sequence ID" value="NZ_SBLB01000005.1"/>
</dbReference>
<name>A0A4Q2UG80_9BACT</name>
<sequence length="200" mass="22414">MFHPANTIRSLLQTDLVTAPTREALNSRLNAPPRQPTFFSADEFALLQAVCDRLVPQEGREPSQRIDIASGIDLRLSENKSNGWRYDDMPPDGEAYRLGLRGFDESAQAWFGQPFRNLSPEQQDEVLAAVQALEAPGSTWDILPADHFFEELLAEAVENYYSHPLAQEEIGYVGMADAPGWQRIGLNNLEDREKKANSPT</sequence>
<comment type="caution">
    <text evidence="1">The sequence shown here is derived from an EMBL/GenBank/DDBJ whole genome shotgun (WGS) entry which is preliminary data.</text>
</comment>
<organism evidence="1 2">
    <name type="scientific">Spirosoma sordidisoli</name>
    <dbReference type="NCBI Taxonomy" id="2502893"/>
    <lineage>
        <taxon>Bacteria</taxon>
        <taxon>Pseudomonadati</taxon>
        <taxon>Bacteroidota</taxon>
        <taxon>Cytophagia</taxon>
        <taxon>Cytophagales</taxon>
        <taxon>Cytophagaceae</taxon>
        <taxon>Spirosoma</taxon>
    </lineage>
</organism>
<dbReference type="AlphaFoldDB" id="A0A4Q2UG80"/>
<dbReference type="EMBL" id="SBLB01000005">
    <property type="protein sequence ID" value="RYC68317.1"/>
    <property type="molecule type" value="Genomic_DNA"/>
</dbReference>
<protein>
    <submittedName>
        <fullName evidence="1">Gluconate 2-dehydrogenase subunit 3 family protein</fullName>
    </submittedName>
</protein>
<accession>A0A4Q2UG80</accession>
<evidence type="ECO:0000313" key="2">
    <source>
        <dbReference type="Proteomes" id="UP000290407"/>
    </source>
</evidence>
<keyword evidence="2" id="KW-1185">Reference proteome</keyword>
<gene>
    <name evidence="1" type="ORF">EQG79_18305</name>
</gene>
<dbReference type="Proteomes" id="UP000290407">
    <property type="component" value="Unassembled WGS sequence"/>
</dbReference>
<evidence type="ECO:0000313" key="1">
    <source>
        <dbReference type="EMBL" id="RYC68317.1"/>
    </source>
</evidence>
<dbReference type="Pfam" id="PF13618">
    <property type="entry name" value="Gluconate_2-dh3"/>
    <property type="match status" value="1"/>
</dbReference>
<dbReference type="InterPro" id="IPR027056">
    <property type="entry name" value="Gluconate_2DH_su3"/>
</dbReference>
<proteinExistence type="predicted"/>